<dbReference type="Proteomes" id="UP000319792">
    <property type="component" value="Unassembled WGS sequence"/>
</dbReference>
<dbReference type="OrthoDB" id="4377158at2"/>
<protein>
    <submittedName>
        <fullName evidence="1">DUF2190 family protein</fullName>
    </submittedName>
</protein>
<accession>A0A5C5RS24</accession>
<sequence length="131" mass="12917">MGIYNNECIPLYDDGDNITFKASVAVSGKRFVDIANTGQDATSGTFVAALPTAGGKTVGVAAYDAPAGNLFNAIRGRGVVVPVVAGAAVTAGAEVQVDATGAVIPLASGVAVGRAYTAATASGAECFVSLY</sequence>
<dbReference type="Pfam" id="PF09956">
    <property type="entry name" value="Phage_cement_2"/>
    <property type="match status" value="1"/>
</dbReference>
<evidence type="ECO:0000313" key="2">
    <source>
        <dbReference type="Proteomes" id="UP000319792"/>
    </source>
</evidence>
<dbReference type="AlphaFoldDB" id="A0A5C5RS24"/>
<dbReference type="EMBL" id="VIGV01000002">
    <property type="protein sequence ID" value="TWS25358.1"/>
    <property type="molecule type" value="Genomic_DNA"/>
</dbReference>
<comment type="caution">
    <text evidence="1">The sequence shown here is derived from an EMBL/GenBank/DDBJ whole genome shotgun (WGS) entry which is preliminary data.</text>
</comment>
<dbReference type="InterPro" id="IPR011231">
    <property type="entry name" value="Phage_VT1-Sakai_H0018"/>
</dbReference>
<name>A0A5C5RS24_9ACTN</name>
<evidence type="ECO:0000313" key="1">
    <source>
        <dbReference type="EMBL" id="TWS25358.1"/>
    </source>
</evidence>
<organism evidence="1 2">
    <name type="scientific">Tsukamurella sputi</name>
    <dbReference type="NCBI Taxonomy" id="2591848"/>
    <lineage>
        <taxon>Bacteria</taxon>
        <taxon>Bacillati</taxon>
        <taxon>Actinomycetota</taxon>
        <taxon>Actinomycetes</taxon>
        <taxon>Mycobacteriales</taxon>
        <taxon>Tsukamurellaceae</taxon>
        <taxon>Tsukamurella</taxon>
    </lineage>
</organism>
<reference evidence="1 2" key="1">
    <citation type="submission" date="2019-06" db="EMBL/GenBank/DDBJ databases">
        <authorList>
            <person name="Teng J.L.L."/>
            <person name="Lee H.H."/>
            <person name="Lau S.K.P."/>
            <person name="Woo P.C.Y."/>
        </authorList>
    </citation>
    <scope>NUCLEOTIDE SEQUENCE [LARGE SCALE GENOMIC DNA]</scope>
    <source>
        <strain evidence="1 2">HKU70</strain>
    </source>
</reference>
<proteinExistence type="predicted"/>
<gene>
    <name evidence="1" type="ORF">FK268_09200</name>
</gene>
<keyword evidence="2" id="KW-1185">Reference proteome</keyword>
<dbReference type="RefSeq" id="WP_146433278.1">
    <property type="nucleotide sequence ID" value="NZ_VIGV01000002.1"/>
</dbReference>
<reference evidence="1 2" key="2">
    <citation type="submission" date="2019-08" db="EMBL/GenBank/DDBJ databases">
        <title>Tsukamurella conjunctivitidis sp. nov., Tsukamurella assacharolytica sp. nov. and Tsukamurella sputae sp. nov. isolated from patients with conjunctivitis, bacteraemia (lymphoma) and respiratory infection (sputum) in Hong Kong.</title>
        <authorList>
            <person name="Fok K.M.N."/>
            <person name="Fong J.Y.H."/>
        </authorList>
    </citation>
    <scope>NUCLEOTIDE SEQUENCE [LARGE SCALE GENOMIC DNA]</scope>
    <source>
        <strain evidence="1 2">HKU70</strain>
    </source>
</reference>